<comment type="similarity">
    <text evidence="3">Belongs to the CENP-N/CHL4 family.</text>
</comment>
<reference evidence="8" key="1">
    <citation type="submission" date="2023-01" db="EMBL/GenBank/DDBJ databases">
        <title>Genome assembly of the deep-sea coral Lophelia pertusa.</title>
        <authorList>
            <person name="Herrera S."/>
            <person name="Cordes E."/>
        </authorList>
    </citation>
    <scope>NUCLEOTIDE SEQUENCE</scope>
    <source>
        <strain evidence="8">USNM1676648</strain>
        <tissue evidence="8">Polyp</tissue>
    </source>
</reference>
<dbReference type="InterPro" id="IPR007902">
    <property type="entry name" value="Chl4/mis15/CENP-N"/>
</dbReference>
<evidence type="ECO:0000256" key="6">
    <source>
        <dbReference type="ARBA" id="ARBA00023328"/>
    </source>
</evidence>
<evidence type="ECO:0000256" key="2">
    <source>
        <dbReference type="ARBA" id="ARBA00004584"/>
    </source>
</evidence>
<evidence type="ECO:0000256" key="5">
    <source>
        <dbReference type="ARBA" id="ARBA00023242"/>
    </source>
</evidence>
<evidence type="ECO:0000313" key="9">
    <source>
        <dbReference type="Proteomes" id="UP001163046"/>
    </source>
</evidence>
<evidence type="ECO:0000256" key="4">
    <source>
        <dbReference type="ARBA" id="ARBA00022454"/>
    </source>
</evidence>
<gene>
    <name evidence="8" type="ORF">OS493_009959</name>
</gene>
<evidence type="ECO:0008006" key="10">
    <source>
        <dbReference type="Google" id="ProtNLM"/>
    </source>
</evidence>
<dbReference type="Proteomes" id="UP001163046">
    <property type="component" value="Unassembled WGS sequence"/>
</dbReference>
<name>A0A9W9YFY6_9CNID</name>
<keyword evidence="4" id="KW-0158">Chromosome</keyword>
<dbReference type="GO" id="GO:0000775">
    <property type="term" value="C:chromosome, centromeric region"/>
    <property type="evidence" value="ECO:0007669"/>
    <property type="project" value="UniProtKB-SubCell"/>
</dbReference>
<keyword evidence="5" id="KW-0539">Nucleus</keyword>
<dbReference type="PANTHER" id="PTHR46790">
    <property type="entry name" value="CENTROMERE PROTEIN N"/>
    <property type="match status" value="1"/>
</dbReference>
<dbReference type="InterPro" id="IPR052011">
    <property type="entry name" value="CENP-NAC/CAD_complex"/>
</dbReference>
<comment type="subcellular location">
    <subcellularLocation>
        <location evidence="2">Chromosome</location>
        <location evidence="2">Centromere</location>
    </subcellularLocation>
    <subcellularLocation>
        <location evidence="1">Nucleus</location>
    </subcellularLocation>
</comment>
<evidence type="ECO:0000313" key="8">
    <source>
        <dbReference type="EMBL" id="KAJ7337107.1"/>
    </source>
</evidence>
<dbReference type="GO" id="GO:0005654">
    <property type="term" value="C:nucleoplasm"/>
    <property type="evidence" value="ECO:0007669"/>
    <property type="project" value="TreeGrafter"/>
</dbReference>
<dbReference type="EMBL" id="MU827781">
    <property type="protein sequence ID" value="KAJ7337107.1"/>
    <property type="molecule type" value="Genomic_DNA"/>
</dbReference>
<feature type="compositionally biased region" description="Polar residues" evidence="7">
    <location>
        <begin position="257"/>
        <end position="267"/>
    </location>
</feature>
<dbReference type="OrthoDB" id="6585699at2759"/>
<dbReference type="GO" id="GO:0007059">
    <property type="term" value="P:chromosome segregation"/>
    <property type="evidence" value="ECO:0007669"/>
    <property type="project" value="InterPro"/>
</dbReference>
<dbReference type="GO" id="GO:0034080">
    <property type="term" value="P:CENP-A containing chromatin assembly"/>
    <property type="evidence" value="ECO:0007669"/>
    <property type="project" value="InterPro"/>
</dbReference>
<dbReference type="AlphaFoldDB" id="A0A9W9YFY6"/>
<feature type="compositionally biased region" description="Basic and acidic residues" evidence="7">
    <location>
        <begin position="245"/>
        <end position="256"/>
    </location>
</feature>
<sequence>MADESRRRDLCKLFNKFKKEELLQGLIEQGLVEEDLLDTDGTKKAFVNRILKKCFDKEVTADHVGLMDLLYHQARPSCKKWNVYKLIGFEPEKELNTSDPCKFKSQLKSCLRLYFKVEIFVHLWKNGLWTRLHICEGSSSSLLSNTVFLIYYPNSEYIFMSTIKAAHKQYIMQTLSTLLHCQTLEEVKLSGRDMFSLNDLVLNKSSQGAFSKYRLNQLDGNPLSRKRKREKDRKMDVMQSQEITSENKEEEQKRQQFTDSAFGSNPQPVLERVEFKMQTRLHSREHFPQLNRPISCNVKFEGPSVIEGIKNLGSQSFVDVPLPSYLANLHSLSKNSFSLIEKKTTEEEDYAADSTQQHQDKH</sequence>
<dbReference type="PANTHER" id="PTHR46790:SF1">
    <property type="entry name" value="CENTROMERE PROTEIN N"/>
    <property type="match status" value="1"/>
</dbReference>
<comment type="caution">
    <text evidence="8">The sequence shown here is derived from an EMBL/GenBank/DDBJ whole genome shotgun (WGS) entry which is preliminary data.</text>
</comment>
<accession>A0A9W9YFY6</accession>
<evidence type="ECO:0000256" key="7">
    <source>
        <dbReference type="SAM" id="MobiDB-lite"/>
    </source>
</evidence>
<feature type="region of interest" description="Disordered" evidence="7">
    <location>
        <begin position="221"/>
        <end position="268"/>
    </location>
</feature>
<proteinExistence type="inferred from homology"/>
<keyword evidence="6" id="KW-0137">Centromere</keyword>
<evidence type="ECO:0000256" key="1">
    <source>
        <dbReference type="ARBA" id="ARBA00004123"/>
    </source>
</evidence>
<dbReference type="Pfam" id="PF05238">
    <property type="entry name" value="CENP-N"/>
    <property type="match status" value="1"/>
</dbReference>
<organism evidence="8 9">
    <name type="scientific">Desmophyllum pertusum</name>
    <dbReference type="NCBI Taxonomy" id="174260"/>
    <lineage>
        <taxon>Eukaryota</taxon>
        <taxon>Metazoa</taxon>
        <taxon>Cnidaria</taxon>
        <taxon>Anthozoa</taxon>
        <taxon>Hexacorallia</taxon>
        <taxon>Scleractinia</taxon>
        <taxon>Caryophylliina</taxon>
        <taxon>Caryophylliidae</taxon>
        <taxon>Desmophyllum</taxon>
    </lineage>
</organism>
<evidence type="ECO:0000256" key="3">
    <source>
        <dbReference type="ARBA" id="ARBA00005566"/>
    </source>
</evidence>
<protein>
    <recommendedName>
        <fullName evidence="10">Centromere protein N</fullName>
    </recommendedName>
</protein>
<keyword evidence="9" id="KW-1185">Reference proteome</keyword>